<dbReference type="EC" id="3.5.4.26" evidence="10"/>
<dbReference type="SUPFAM" id="SSF53597">
    <property type="entry name" value="Dihydrofolate reductase-like"/>
    <property type="match status" value="1"/>
</dbReference>
<keyword evidence="16" id="KW-1185">Reference proteome</keyword>
<evidence type="ECO:0000256" key="4">
    <source>
        <dbReference type="ARBA" id="ARBA00005259"/>
    </source>
</evidence>
<comment type="pathway">
    <text evidence="3 10">Cofactor biosynthesis; riboflavin biosynthesis; 5-amino-6-(D-ribitylamino)uracil from GTP: step 3/4.</text>
</comment>
<feature type="binding site" evidence="12">
    <location>
        <position position="185"/>
    </location>
    <ligand>
        <name>substrate</name>
    </ligand>
</feature>
<comment type="function">
    <text evidence="1 10">Converts 2,5-diamino-6-(ribosylamino)-4(3h)-pyrimidinone 5'-phosphate into 5-amino-6-(ribosylamino)-2,4(1h,3h)-pyrimidinedione 5'-phosphate.</text>
</comment>
<comment type="similarity">
    <text evidence="5 10">In the C-terminal section; belongs to the HTP reductase family.</text>
</comment>
<dbReference type="SUPFAM" id="SSF53927">
    <property type="entry name" value="Cytidine deaminase-like"/>
    <property type="match status" value="1"/>
</dbReference>
<evidence type="ECO:0000256" key="8">
    <source>
        <dbReference type="ARBA" id="ARBA00023002"/>
    </source>
</evidence>
<comment type="similarity">
    <text evidence="4 10">In the N-terminal section; belongs to the cytidine and deoxycytidylate deaminase family.</text>
</comment>
<dbReference type="EC" id="1.1.1.193" evidence="10"/>
<dbReference type="PANTHER" id="PTHR38011:SF7">
    <property type="entry name" value="2,5-DIAMINO-6-RIBOSYLAMINO-4(3H)-PYRIMIDINONE 5'-PHOSPHATE REDUCTASE"/>
    <property type="match status" value="1"/>
</dbReference>
<dbReference type="PANTHER" id="PTHR38011">
    <property type="entry name" value="DIHYDROFOLATE REDUCTASE FAMILY PROTEIN (AFU_ORTHOLOGUE AFUA_8G06820)"/>
    <property type="match status" value="1"/>
</dbReference>
<feature type="binding site" evidence="12">
    <location>
        <position position="201"/>
    </location>
    <ligand>
        <name>NADP(+)</name>
        <dbReference type="ChEBI" id="CHEBI:58349"/>
    </ligand>
</feature>
<evidence type="ECO:0000256" key="9">
    <source>
        <dbReference type="ARBA" id="ARBA00023268"/>
    </source>
</evidence>
<evidence type="ECO:0000256" key="7">
    <source>
        <dbReference type="ARBA" id="ARBA00022857"/>
    </source>
</evidence>
<feature type="binding site" evidence="12">
    <location>
        <position position="155"/>
    </location>
    <ligand>
        <name>NADP(+)</name>
        <dbReference type="ChEBI" id="CHEBI:58349"/>
    </ligand>
</feature>
<evidence type="ECO:0000256" key="12">
    <source>
        <dbReference type="PIRSR" id="PIRSR006769-2"/>
    </source>
</evidence>
<dbReference type="PROSITE" id="PS51747">
    <property type="entry name" value="CYT_DCMP_DEAMINASES_2"/>
    <property type="match status" value="1"/>
</dbReference>
<evidence type="ECO:0000256" key="1">
    <source>
        <dbReference type="ARBA" id="ARBA00002151"/>
    </source>
</evidence>
<feature type="active site" description="Proton donor" evidence="11">
    <location>
        <position position="53"/>
    </location>
</feature>
<dbReference type="NCBIfam" id="TIGR00326">
    <property type="entry name" value="eubact_ribD"/>
    <property type="match status" value="1"/>
</dbReference>
<dbReference type="CDD" id="cd01284">
    <property type="entry name" value="Riboflavin_deaminase-reductase"/>
    <property type="match status" value="1"/>
</dbReference>
<comment type="cofactor">
    <cofactor evidence="10 13">
        <name>Zn(2+)</name>
        <dbReference type="ChEBI" id="CHEBI:29105"/>
    </cofactor>
    <text evidence="10 13">Binds 1 zinc ion.</text>
</comment>
<evidence type="ECO:0000313" key="15">
    <source>
        <dbReference type="EMBL" id="MXP48443.1"/>
    </source>
</evidence>
<keyword evidence="10 13" id="KW-0862">Zinc</keyword>
<protein>
    <recommendedName>
        <fullName evidence="10">Riboflavin biosynthesis protein RibD</fullName>
    </recommendedName>
    <domain>
        <recommendedName>
            <fullName evidence="10">Diaminohydroxyphosphoribosylaminopyrimidine deaminase</fullName>
            <shortName evidence="10">DRAP deaminase</shortName>
            <ecNumber evidence="10">3.5.4.26</ecNumber>
        </recommendedName>
        <alternativeName>
            <fullName evidence="10">Riboflavin-specific deaminase</fullName>
        </alternativeName>
    </domain>
    <domain>
        <recommendedName>
            <fullName evidence="10">5-amino-6-(5-phosphoribosylamino)uracil reductase</fullName>
            <ecNumber evidence="10">1.1.1.193</ecNumber>
        </recommendedName>
        <alternativeName>
            <fullName evidence="10">HTP reductase</fullName>
        </alternativeName>
    </domain>
</protein>
<accession>A0A6I4V3G0</accession>
<evidence type="ECO:0000256" key="13">
    <source>
        <dbReference type="PIRSR" id="PIRSR006769-3"/>
    </source>
</evidence>
<feature type="binding site" evidence="12">
    <location>
        <position position="205"/>
    </location>
    <ligand>
        <name>substrate</name>
    </ligand>
</feature>
<feature type="binding site" evidence="12">
    <location>
        <position position="169"/>
    </location>
    <ligand>
        <name>NADP(+)</name>
        <dbReference type="ChEBI" id="CHEBI:58349"/>
    </ligand>
</feature>
<evidence type="ECO:0000313" key="16">
    <source>
        <dbReference type="Proteomes" id="UP000471435"/>
    </source>
</evidence>
<proteinExistence type="inferred from homology"/>
<evidence type="ECO:0000259" key="14">
    <source>
        <dbReference type="PROSITE" id="PS51747"/>
    </source>
</evidence>
<evidence type="ECO:0000256" key="3">
    <source>
        <dbReference type="ARBA" id="ARBA00004910"/>
    </source>
</evidence>
<keyword evidence="8 10" id="KW-0560">Oxidoreductase</keyword>
<organism evidence="15 16">
    <name type="scientific">Pontixanthobacter luteolus</name>
    <dbReference type="NCBI Taxonomy" id="295089"/>
    <lineage>
        <taxon>Bacteria</taxon>
        <taxon>Pseudomonadati</taxon>
        <taxon>Pseudomonadota</taxon>
        <taxon>Alphaproteobacteria</taxon>
        <taxon>Sphingomonadales</taxon>
        <taxon>Erythrobacteraceae</taxon>
        <taxon>Pontixanthobacter</taxon>
    </lineage>
</organism>
<dbReference type="Gene3D" id="3.40.430.10">
    <property type="entry name" value="Dihydrofolate Reductase, subunit A"/>
    <property type="match status" value="2"/>
</dbReference>
<keyword evidence="7 10" id="KW-0521">NADP</keyword>
<dbReference type="EMBL" id="WTYP01000002">
    <property type="protein sequence ID" value="MXP48443.1"/>
    <property type="molecule type" value="Genomic_DNA"/>
</dbReference>
<keyword evidence="6 10" id="KW-0686">Riboflavin biosynthesis</keyword>
<dbReference type="GO" id="GO:0008703">
    <property type="term" value="F:5-amino-6-(5-phosphoribosylamino)uracil reductase activity"/>
    <property type="evidence" value="ECO:0007669"/>
    <property type="project" value="UniProtKB-EC"/>
</dbReference>
<dbReference type="PIRSF" id="PIRSF006769">
    <property type="entry name" value="RibD"/>
    <property type="match status" value="1"/>
</dbReference>
<keyword evidence="9" id="KW-0511">Multifunctional enzyme</keyword>
<dbReference type="GO" id="GO:0009231">
    <property type="term" value="P:riboflavin biosynthetic process"/>
    <property type="evidence" value="ECO:0007669"/>
    <property type="project" value="UniProtKB-UniPathway"/>
</dbReference>
<dbReference type="OrthoDB" id="9800865at2"/>
<dbReference type="InterPro" id="IPR016193">
    <property type="entry name" value="Cytidine_deaminase-like"/>
</dbReference>
<dbReference type="AlphaFoldDB" id="A0A6I4V3G0"/>
<dbReference type="Gene3D" id="3.40.140.10">
    <property type="entry name" value="Cytidine Deaminase, domain 2"/>
    <property type="match status" value="1"/>
</dbReference>
<feature type="binding site" evidence="12">
    <location>
        <position position="197"/>
    </location>
    <ligand>
        <name>NADP(+)</name>
        <dbReference type="ChEBI" id="CHEBI:58349"/>
    </ligand>
</feature>
<keyword evidence="10 13" id="KW-0479">Metal-binding</keyword>
<evidence type="ECO:0000256" key="10">
    <source>
        <dbReference type="PIRNR" id="PIRNR006769"/>
    </source>
</evidence>
<name>A0A6I4V3G0_9SPHN</name>
<feature type="binding site" evidence="13">
    <location>
        <position position="51"/>
    </location>
    <ligand>
        <name>Zn(2+)</name>
        <dbReference type="ChEBI" id="CHEBI:29105"/>
        <note>catalytic</note>
    </ligand>
</feature>
<reference evidence="15 16" key="1">
    <citation type="submission" date="2019-12" db="EMBL/GenBank/DDBJ databases">
        <title>Genomic-based taxomic classification of the family Erythrobacteraceae.</title>
        <authorList>
            <person name="Xu L."/>
        </authorList>
    </citation>
    <scope>NUCLEOTIDE SEQUENCE [LARGE SCALE GENOMIC DNA]</scope>
    <source>
        <strain evidence="15 16">SW-109</strain>
    </source>
</reference>
<feature type="binding site" evidence="12">
    <location>
        <position position="208"/>
    </location>
    <ligand>
        <name>substrate</name>
    </ligand>
</feature>
<feature type="binding site" evidence="12">
    <location>
        <position position="171"/>
    </location>
    <ligand>
        <name>NADP(+)</name>
        <dbReference type="ChEBI" id="CHEBI:58349"/>
    </ligand>
</feature>
<evidence type="ECO:0000256" key="6">
    <source>
        <dbReference type="ARBA" id="ARBA00022619"/>
    </source>
</evidence>
<dbReference type="Proteomes" id="UP000471435">
    <property type="component" value="Unassembled WGS sequence"/>
</dbReference>
<evidence type="ECO:0000256" key="11">
    <source>
        <dbReference type="PIRSR" id="PIRSR006769-1"/>
    </source>
</evidence>
<dbReference type="RefSeq" id="WP_160731758.1">
    <property type="nucleotide sequence ID" value="NZ_WTYP01000002.1"/>
</dbReference>
<dbReference type="InterPro" id="IPR004794">
    <property type="entry name" value="Eubact_RibD"/>
</dbReference>
<dbReference type="InterPro" id="IPR002125">
    <property type="entry name" value="CMP_dCMP_dom"/>
</dbReference>
<dbReference type="GO" id="GO:0008835">
    <property type="term" value="F:diaminohydroxyphosphoribosylaminopyrimidine deaminase activity"/>
    <property type="evidence" value="ECO:0007669"/>
    <property type="project" value="UniProtKB-EC"/>
</dbReference>
<dbReference type="InterPro" id="IPR024072">
    <property type="entry name" value="DHFR-like_dom_sf"/>
</dbReference>
<feature type="binding site" evidence="13">
    <location>
        <position position="86"/>
    </location>
    <ligand>
        <name>Zn(2+)</name>
        <dbReference type="ChEBI" id="CHEBI:29105"/>
        <note>catalytic</note>
    </ligand>
</feature>
<dbReference type="GO" id="GO:0046872">
    <property type="term" value="F:metal ion binding"/>
    <property type="evidence" value="ECO:0007669"/>
    <property type="project" value="UniProtKB-KW"/>
</dbReference>
<gene>
    <name evidence="15" type="primary">ribD</name>
    <name evidence="15" type="ORF">GRI43_13705</name>
</gene>
<dbReference type="Pfam" id="PF01872">
    <property type="entry name" value="RibD_C"/>
    <property type="match status" value="2"/>
</dbReference>
<dbReference type="InterPro" id="IPR050765">
    <property type="entry name" value="Riboflavin_Biosynth_HTPR"/>
</dbReference>
<comment type="catalytic activity">
    <reaction evidence="10">
        <text>5-amino-6-(5-phospho-D-ribitylamino)uracil + NADP(+) = 5-amino-6-(5-phospho-D-ribosylamino)uracil + NADPH + H(+)</text>
        <dbReference type="Rhea" id="RHEA:17845"/>
        <dbReference type="ChEBI" id="CHEBI:15378"/>
        <dbReference type="ChEBI" id="CHEBI:57783"/>
        <dbReference type="ChEBI" id="CHEBI:58349"/>
        <dbReference type="ChEBI" id="CHEBI:58421"/>
        <dbReference type="ChEBI" id="CHEBI:58453"/>
        <dbReference type="EC" id="1.1.1.193"/>
    </reaction>
</comment>
<evidence type="ECO:0000256" key="2">
    <source>
        <dbReference type="ARBA" id="ARBA00004882"/>
    </source>
</evidence>
<evidence type="ECO:0000256" key="5">
    <source>
        <dbReference type="ARBA" id="ARBA00007417"/>
    </source>
</evidence>
<dbReference type="UniPathway" id="UPA00275">
    <property type="reaction ID" value="UER00401"/>
</dbReference>
<feature type="binding site" evidence="13">
    <location>
        <position position="76"/>
    </location>
    <ligand>
        <name>Zn(2+)</name>
        <dbReference type="ChEBI" id="CHEBI:29105"/>
        <note>catalytic</note>
    </ligand>
</feature>
<comment type="pathway">
    <text evidence="2 10">Cofactor biosynthesis; riboflavin biosynthesis; 5-amino-6-(D-ribitylamino)uracil from GTP: step 2/4.</text>
</comment>
<feature type="domain" description="CMP/dCMP-type deaminase" evidence="14">
    <location>
        <begin position="2"/>
        <end position="125"/>
    </location>
</feature>
<feature type="binding site" evidence="12">
    <location>
        <begin position="254"/>
        <end position="260"/>
    </location>
    <ligand>
        <name>NADP(+)</name>
        <dbReference type="ChEBI" id="CHEBI:58349"/>
    </ligand>
</feature>
<feature type="binding site" evidence="12">
    <location>
        <position position="252"/>
    </location>
    <ligand>
        <name>substrate</name>
    </ligand>
</feature>
<dbReference type="Pfam" id="PF00383">
    <property type="entry name" value="dCMP_cyt_deam_1"/>
    <property type="match status" value="1"/>
</dbReference>
<keyword evidence="10 15" id="KW-0378">Hydrolase</keyword>
<dbReference type="InterPro" id="IPR002734">
    <property type="entry name" value="RibDG_C"/>
</dbReference>
<comment type="caution">
    <text evidence="15">The sequence shown here is derived from an EMBL/GenBank/DDBJ whole genome shotgun (WGS) entry which is preliminary data.</text>
</comment>
<sequence>MQSDRRWLAAAARLGSRGRPQSRPNPAVGAIVVKDGKVVGRGWTQPGGRPHGEAMALAQAGEHARGATVYVSLEPCAHKSDRGPACSAILVQSGAARVVYAIRDPDHRTSGAGAQTLIDAGIRTEHIQCNEADHSLAGYICKAARGRPHVTLKLAMSLDGFIARTDGESQWITGEIARQHVHSRRAMADAILVGGGTWRKDRPRLDVRLNGLEDRSPQRVVLTRGVPIDGVKIINEPSQIASLDEVQYVYLEGGGQAAASFMREGLVDRIEIYRAPILLGAGIPALGDFGLDALVDAHGQWKMTERRMLGSDTYEAYERANETPHAGE</sequence>
<comment type="catalytic activity">
    <reaction evidence="10">
        <text>2,5-diamino-6-hydroxy-4-(5-phosphoribosylamino)-pyrimidine + H2O + H(+) = 5-amino-6-(5-phospho-D-ribosylamino)uracil + NH4(+)</text>
        <dbReference type="Rhea" id="RHEA:21868"/>
        <dbReference type="ChEBI" id="CHEBI:15377"/>
        <dbReference type="ChEBI" id="CHEBI:15378"/>
        <dbReference type="ChEBI" id="CHEBI:28938"/>
        <dbReference type="ChEBI" id="CHEBI:58453"/>
        <dbReference type="ChEBI" id="CHEBI:58614"/>
        <dbReference type="EC" id="3.5.4.26"/>
    </reaction>
</comment>